<dbReference type="InterPro" id="IPR018959">
    <property type="entry name" value="DUF1989"/>
</dbReference>
<reference evidence="2 5" key="2">
    <citation type="submission" date="2020-04" db="EMBL/GenBank/DDBJ databases">
        <authorList>
            <person name="Hitch T.C.A."/>
            <person name="Wylensek D."/>
            <person name="Clavel T."/>
        </authorList>
    </citation>
    <scope>NUCLEOTIDE SEQUENCE [LARGE SCALE GENOMIC DNA]</scope>
    <source>
        <strain evidence="2 5">COR2-253-APC-1A</strain>
    </source>
</reference>
<comment type="caution">
    <text evidence="3">The sequence shown here is derived from an EMBL/GenBank/DDBJ whole genome shotgun (WGS) entry which is preliminary data.</text>
</comment>
<keyword evidence="4" id="KW-1185">Reference proteome</keyword>
<dbReference type="OrthoDB" id="9772660at2"/>
<dbReference type="RefSeq" id="WP_116884082.1">
    <property type="nucleotide sequence ID" value="NZ_CABMMC010000012.1"/>
</dbReference>
<dbReference type="PANTHER" id="PTHR31527:SF0">
    <property type="entry name" value="RE64534P"/>
    <property type="match status" value="1"/>
</dbReference>
<reference evidence="3 4" key="1">
    <citation type="submission" date="2018-04" db="EMBL/GenBank/DDBJ databases">
        <title>Genomic Encyclopedia of Type Strains, Phase IV (KMG-IV): sequencing the most valuable type-strain genomes for metagenomic binning, comparative biology and taxonomic classification.</title>
        <authorList>
            <person name="Goeker M."/>
        </authorList>
    </citation>
    <scope>NUCLEOTIDE SEQUENCE [LARGE SCALE GENOMIC DNA]</scope>
    <source>
        <strain evidence="3 4">DSM 14823</strain>
    </source>
</reference>
<evidence type="ECO:0000313" key="2">
    <source>
        <dbReference type="EMBL" id="NMD85535.1"/>
    </source>
</evidence>
<protein>
    <submittedName>
        <fullName evidence="2">DUF1989 domain-containing protein</fullName>
    </submittedName>
</protein>
<evidence type="ECO:0000313" key="4">
    <source>
        <dbReference type="Proteomes" id="UP000245959"/>
    </source>
</evidence>
<dbReference type="Proteomes" id="UP000245959">
    <property type="component" value="Unassembled WGS sequence"/>
</dbReference>
<evidence type="ECO:0000313" key="5">
    <source>
        <dbReference type="Proteomes" id="UP000576225"/>
    </source>
</evidence>
<accession>A0A2U1AYK3</accession>
<dbReference type="PANTHER" id="PTHR31527">
    <property type="entry name" value="RE64534P"/>
    <property type="match status" value="1"/>
</dbReference>
<dbReference type="EMBL" id="JABAEW010000003">
    <property type="protein sequence ID" value="NMD85535.1"/>
    <property type="molecule type" value="Genomic_DNA"/>
</dbReference>
<sequence length="217" mass="23855">MNPKLKAVERDPAEAVCSAVVKAGTGWLHEVRAGQILRIVDLCGNQSADVLLYNAHDTAERYNVNNTIAAQRSTLIELGTELRSNDDNVMFTVVADTCGEHDTLGSGCSAEGNAIRYTDRTRFMHSCRDTFVRHFSDMPGMSKRDQTCNLNFFTKVQLGTTGSLEFVDGISGPGKYVDLEAKMDVLVLLSNCAQLNNPCNDYNPTPVQMLIWDAEKG</sequence>
<gene>
    <name evidence="3" type="ORF">C8D82_11434</name>
    <name evidence="2" type="ORF">HF882_02945</name>
</gene>
<dbReference type="GeneID" id="78295387"/>
<dbReference type="Pfam" id="PF09347">
    <property type="entry name" value="DUF1989"/>
    <property type="match status" value="1"/>
</dbReference>
<organism evidence="3 4">
    <name type="scientific">Victivallis vadensis</name>
    <dbReference type="NCBI Taxonomy" id="172901"/>
    <lineage>
        <taxon>Bacteria</taxon>
        <taxon>Pseudomonadati</taxon>
        <taxon>Lentisphaerota</taxon>
        <taxon>Lentisphaeria</taxon>
        <taxon>Victivallales</taxon>
        <taxon>Victivallaceae</taxon>
        <taxon>Victivallis</taxon>
    </lineage>
</organism>
<dbReference type="Proteomes" id="UP000576225">
    <property type="component" value="Unassembled WGS sequence"/>
</dbReference>
<dbReference type="AlphaFoldDB" id="A0A2U1AYK3"/>
<evidence type="ECO:0000259" key="1">
    <source>
        <dbReference type="Pfam" id="PF09347"/>
    </source>
</evidence>
<proteinExistence type="predicted"/>
<evidence type="ECO:0000313" key="3">
    <source>
        <dbReference type="EMBL" id="PVY41421.1"/>
    </source>
</evidence>
<name>A0A2U1AYK3_9BACT</name>
<dbReference type="EMBL" id="QEKH01000014">
    <property type="protein sequence ID" value="PVY41421.1"/>
    <property type="molecule type" value="Genomic_DNA"/>
</dbReference>
<feature type="domain" description="DUF1989" evidence="1">
    <location>
        <begin position="20"/>
        <end position="186"/>
    </location>
</feature>